<geneLocation type="plasmid" evidence="2 3">
    <name>p2</name>
</geneLocation>
<gene>
    <name evidence="2" type="ORF">JQS30_16835</name>
</gene>
<organism evidence="2 3">
    <name type="scientific">Natronoglycomyces albus</name>
    <dbReference type="NCBI Taxonomy" id="2811108"/>
    <lineage>
        <taxon>Bacteria</taxon>
        <taxon>Bacillati</taxon>
        <taxon>Actinomycetota</taxon>
        <taxon>Actinomycetes</taxon>
        <taxon>Glycomycetales</taxon>
        <taxon>Glycomycetaceae</taxon>
        <taxon>Natronoglycomyces</taxon>
    </lineage>
</organism>
<evidence type="ECO:0000256" key="1">
    <source>
        <dbReference type="SAM" id="MobiDB-lite"/>
    </source>
</evidence>
<feature type="compositionally biased region" description="Polar residues" evidence="1">
    <location>
        <begin position="246"/>
        <end position="257"/>
    </location>
</feature>
<feature type="region of interest" description="Disordered" evidence="1">
    <location>
        <begin position="246"/>
        <end position="265"/>
    </location>
</feature>
<dbReference type="EMBL" id="CP070497">
    <property type="protein sequence ID" value="QSB07127.1"/>
    <property type="molecule type" value="Genomic_DNA"/>
</dbReference>
<name>A0A895XPN4_9ACTN</name>
<dbReference type="KEGG" id="nav:JQS30_16835"/>
<sequence length="265" mass="28643">MIDMNDHRPTPQRVEFTPIQKEKTVTAGRTMLATTPLGRTFLALAEEFDSFIPARSIEAASTWHMLTESARGMRAISAGIEECADVIAACGLHQRVCNRLYGAVESSAAMSSALVKAQRKLEDLYEGQLEQEASAATTIQPVPVDIAGDEAAGIGPLTLALAVNFESFEPTLEAEASSILELIKTSQAGFALMGEAMEGLGVRMARHSIDQRVRQLVRSSSDHGVSTAMSFQAARRAMTELYHGQVSQENSGTTTIRTLPFRRVG</sequence>
<protein>
    <submittedName>
        <fullName evidence="2">Uncharacterized protein</fullName>
    </submittedName>
</protein>
<proteinExistence type="predicted"/>
<keyword evidence="3" id="KW-1185">Reference proteome</keyword>
<evidence type="ECO:0000313" key="2">
    <source>
        <dbReference type="EMBL" id="QSB07127.1"/>
    </source>
</evidence>
<keyword evidence="2" id="KW-0614">Plasmid</keyword>
<evidence type="ECO:0000313" key="3">
    <source>
        <dbReference type="Proteomes" id="UP000662939"/>
    </source>
</evidence>
<accession>A0A895XPN4</accession>
<reference evidence="2" key="1">
    <citation type="submission" date="2021-02" db="EMBL/GenBank/DDBJ databases">
        <title>Natronoglycomyces albus gen. nov., sp. nov, a haloalkaliphilic actinobacterium from a soda solonchak soil.</title>
        <authorList>
            <person name="Sorokin D.Y."/>
            <person name="Khijniak T.V."/>
            <person name="Zakharycheva A.P."/>
            <person name="Boueva O.V."/>
            <person name="Ariskina E.V."/>
            <person name="Hahnke R.L."/>
            <person name="Bunk B."/>
            <person name="Sproer C."/>
            <person name="Schumann P."/>
            <person name="Evtushenko L.I."/>
            <person name="Kublanov I.V."/>
        </authorList>
    </citation>
    <scope>NUCLEOTIDE SEQUENCE</scope>
    <source>
        <strain evidence="2">DSM 106290</strain>
        <plasmid evidence="2">p2</plasmid>
    </source>
</reference>
<dbReference type="Proteomes" id="UP000662939">
    <property type="component" value="Plasmid p2"/>
</dbReference>
<dbReference type="AlphaFoldDB" id="A0A895XPN4"/>
<dbReference type="RefSeq" id="WP_213173122.1">
    <property type="nucleotide sequence ID" value="NZ_CP070497.1"/>
</dbReference>